<evidence type="ECO:0000313" key="2">
    <source>
        <dbReference type="EMBL" id="CAF9938120.1"/>
    </source>
</evidence>
<gene>
    <name evidence="2" type="ORF">IMSHALPRED_000674</name>
</gene>
<dbReference type="Proteomes" id="UP000664534">
    <property type="component" value="Unassembled WGS sequence"/>
</dbReference>
<proteinExistence type="predicted"/>
<dbReference type="AlphaFoldDB" id="A0A8H3J009"/>
<feature type="region of interest" description="Disordered" evidence="1">
    <location>
        <begin position="197"/>
        <end position="236"/>
    </location>
</feature>
<reference evidence="2" key="1">
    <citation type="submission" date="2021-03" db="EMBL/GenBank/DDBJ databases">
        <authorList>
            <person name="Tagirdzhanova G."/>
        </authorList>
    </citation>
    <scope>NUCLEOTIDE SEQUENCE</scope>
</reference>
<feature type="region of interest" description="Disordered" evidence="1">
    <location>
        <begin position="64"/>
        <end position="108"/>
    </location>
</feature>
<evidence type="ECO:0000313" key="3">
    <source>
        <dbReference type="Proteomes" id="UP000664534"/>
    </source>
</evidence>
<dbReference type="OrthoDB" id="5337545at2759"/>
<name>A0A8H3J009_9LECA</name>
<feature type="region of interest" description="Disordered" evidence="1">
    <location>
        <begin position="1"/>
        <end position="32"/>
    </location>
</feature>
<sequence length="337" mass="36104">MDRKKGANGTKQPSAHTFARGAEATTSTLPQRIGESVSGLLKESFQRPPPGAVIGVLASLNAENAKAGASSSSAGTGESSSASRSSSRYAQATAEHDGSFRLDEKGGRFGRTHGQLAFDEFLARPVDREHEAEFARDGPASSRDTHSAFSGGTSEGNLPRAQERATWGVQNGSRYLACRNEDGAAVVALLSLPAPAVGEEPSNALDPERDGGEERRFERVQTGKRPAEPIDASHASNPLDLMPDFGAPWGPSHASLASQQSSQERGHLLTSMCGEAQPWIDILNRYHDEVWGDTLPLIQDAREELKAANEHQTRLQDGPAIRRLKMVLQHLASLDDP</sequence>
<feature type="compositionally biased region" description="Basic and acidic residues" evidence="1">
    <location>
        <begin position="206"/>
        <end position="228"/>
    </location>
</feature>
<keyword evidence="3" id="KW-1185">Reference proteome</keyword>
<feature type="compositionally biased region" description="Polar residues" evidence="1">
    <location>
        <begin position="147"/>
        <end position="156"/>
    </location>
</feature>
<feature type="compositionally biased region" description="Basic and acidic residues" evidence="1">
    <location>
        <begin position="94"/>
        <end position="107"/>
    </location>
</feature>
<feature type="compositionally biased region" description="Low complexity" evidence="1">
    <location>
        <begin position="64"/>
        <end position="93"/>
    </location>
</feature>
<comment type="caution">
    <text evidence="2">The sequence shown here is derived from an EMBL/GenBank/DDBJ whole genome shotgun (WGS) entry which is preliminary data.</text>
</comment>
<feature type="region of interest" description="Disordered" evidence="1">
    <location>
        <begin position="129"/>
        <end position="165"/>
    </location>
</feature>
<protein>
    <submittedName>
        <fullName evidence="2">Uncharacterized protein</fullName>
    </submittedName>
</protein>
<accession>A0A8H3J009</accession>
<dbReference type="EMBL" id="CAJPDT010000105">
    <property type="protein sequence ID" value="CAF9938120.1"/>
    <property type="molecule type" value="Genomic_DNA"/>
</dbReference>
<evidence type="ECO:0000256" key="1">
    <source>
        <dbReference type="SAM" id="MobiDB-lite"/>
    </source>
</evidence>
<organism evidence="2 3">
    <name type="scientific">Imshaugia aleurites</name>
    <dbReference type="NCBI Taxonomy" id="172621"/>
    <lineage>
        <taxon>Eukaryota</taxon>
        <taxon>Fungi</taxon>
        <taxon>Dikarya</taxon>
        <taxon>Ascomycota</taxon>
        <taxon>Pezizomycotina</taxon>
        <taxon>Lecanoromycetes</taxon>
        <taxon>OSLEUM clade</taxon>
        <taxon>Lecanoromycetidae</taxon>
        <taxon>Lecanorales</taxon>
        <taxon>Lecanorineae</taxon>
        <taxon>Parmeliaceae</taxon>
        <taxon>Imshaugia</taxon>
    </lineage>
</organism>